<dbReference type="VEuPathDB" id="FungiDB:RhiirA1_463489"/>
<dbReference type="Pfam" id="PF18759">
    <property type="entry name" value="Plavaka"/>
    <property type="match status" value="1"/>
</dbReference>
<evidence type="ECO:0008006" key="4">
    <source>
        <dbReference type="Google" id="ProtNLM"/>
    </source>
</evidence>
<dbReference type="VEuPathDB" id="FungiDB:RhiirA1_478340"/>
<protein>
    <recommendedName>
        <fullName evidence="4">Transposase domain-containing protein</fullName>
    </recommendedName>
</protein>
<dbReference type="VEuPathDB" id="FungiDB:RhiirFUN_009368"/>
<dbReference type="AlphaFoldDB" id="A0A2N0NI47"/>
<feature type="non-terminal residue" evidence="2">
    <location>
        <position position="1"/>
    </location>
</feature>
<evidence type="ECO:0000313" key="3">
    <source>
        <dbReference type="Proteomes" id="UP000232722"/>
    </source>
</evidence>
<feature type="non-terminal residue" evidence="2">
    <location>
        <position position="462"/>
    </location>
</feature>
<comment type="caution">
    <text evidence="2">The sequence shown here is derived from an EMBL/GenBank/DDBJ whole genome shotgun (WGS) entry which is preliminary data.</text>
</comment>
<reference evidence="2 3" key="1">
    <citation type="submission" date="2016-04" db="EMBL/GenBank/DDBJ databases">
        <title>Genome analyses suggest a sexual origin of heterokaryosis in a supposedly ancient asexual fungus.</title>
        <authorList>
            <person name="Ropars J."/>
            <person name="Sedzielewska K."/>
            <person name="Noel J."/>
            <person name="Charron P."/>
            <person name="Farinelli L."/>
            <person name="Marton T."/>
            <person name="Kruger M."/>
            <person name="Pelin A."/>
            <person name="Brachmann A."/>
            <person name="Corradi N."/>
        </authorList>
    </citation>
    <scope>NUCLEOTIDE SEQUENCE [LARGE SCALE GENOMIC DNA]</scope>
    <source>
        <strain evidence="2 3">A5</strain>
    </source>
</reference>
<dbReference type="EMBL" id="LLXJ01006394">
    <property type="protein sequence ID" value="PKB94246.1"/>
    <property type="molecule type" value="Genomic_DNA"/>
</dbReference>
<dbReference type="VEuPathDB" id="FungiDB:FUN_004543"/>
<accession>A0A2N0NI47</accession>
<dbReference type="InterPro" id="IPR041078">
    <property type="entry name" value="Plavaka"/>
</dbReference>
<proteinExistence type="predicted"/>
<gene>
    <name evidence="2" type="ORF">RhiirA5_439225</name>
</gene>
<feature type="region of interest" description="Disordered" evidence="1">
    <location>
        <begin position="75"/>
        <end position="129"/>
    </location>
</feature>
<name>A0A2N0NI47_9GLOM</name>
<organism evidence="2 3">
    <name type="scientific">Rhizophagus irregularis</name>
    <dbReference type="NCBI Taxonomy" id="588596"/>
    <lineage>
        <taxon>Eukaryota</taxon>
        <taxon>Fungi</taxon>
        <taxon>Fungi incertae sedis</taxon>
        <taxon>Mucoromycota</taxon>
        <taxon>Glomeromycotina</taxon>
        <taxon>Glomeromycetes</taxon>
        <taxon>Glomerales</taxon>
        <taxon>Glomeraceae</taxon>
        <taxon>Rhizophagus</taxon>
    </lineage>
</organism>
<evidence type="ECO:0000256" key="1">
    <source>
        <dbReference type="SAM" id="MobiDB-lite"/>
    </source>
</evidence>
<dbReference type="Proteomes" id="UP000232722">
    <property type="component" value="Unassembled WGS sequence"/>
</dbReference>
<evidence type="ECO:0000313" key="2">
    <source>
        <dbReference type="EMBL" id="PKB94246.1"/>
    </source>
</evidence>
<sequence length="462" mass="53317">QRQLDFTSISLPTVLNNDIWNDIEGFGNFSQDSSINNRTVNEIKQVFEHNEIDDYITGENNTNEYNCNYAKDDNYANEDEDVDAGEDEDDNDADKDEDGAADEDDDNADEDEDGAADEYEYYDADEDEDGAADEHEYYDENEVKNGDNIDDNGGEKYNEVEIDEFIWLKDSKSNCSENSSGSNKGSYGVGLSNAYEILNSKTELKQSLWPSETYREFMPAVTQYHLSDAAADSMLRKIYKFQYRPIFDAIKSLVSNTDLSKDFLFDYNEQWESNKNGILVRVYSEQNTANWWRERQNPFSKILAVMIYTDGTTLDSLGKQSEYPIFLTLGNIPNWRRNFPDAKVLIGFLPHLTTRNNKLRESKEFRQMQRKLEQCALKILLEPLLQNDSIYLAINGTVEHFTPYLSTILADMLEAQNICCTYKSYRAKYPCYKCLTPGDQLNNMHIEQNSIILRTHENMREA</sequence>
<dbReference type="VEuPathDB" id="FungiDB:FUN_020170"/>
<reference evidence="2 3" key="2">
    <citation type="submission" date="2017-09" db="EMBL/GenBank/DDBJ databases">
        <title>Extensive intraspecific genome diversity in a model arbuscular mycorrhizal fungus.</title>
        <authorList>
            <person name="Chen E.C."/>
            <person name="Morin E."/>
            <person name="Beaudet D."/>
            <person name="Noel J."/>
            <person name="Ndikumana S."/>
            <person name="Charron P."/>
            <person name="St-Onge C."/>
            <person name="Giorgi J."/>
            <person name="Grigoriev I.V."/>
            <person name="Roux C."/>
            <person name="Martin F.M."/>
            <person name="Corradi N."/>
        </authorList>
    </citation>
    <scope>NUCLEOTIDE SEQUENCE [LARGE SCALE GENOMIC DNA]</scope>
    <source>
        <strain evidence="2 3">A5</strain>
    </source>
</reference>